<comment type="caution">
    <text evidence="2">The sequence shown here is derived from an EMBL/GenBank/DDBJ whole genome shotgun (WGS) entry which is preliminary data.</text>
</comment>
<dbReference type="Proteomes" id="UP000607311">
    <property type="component" value="Unassembled WGS sequence"/>
</dbReference>
<organism evidence="2 3">
    <name type="scientific">Micromonospora sediminimaris</name>
    <dbReference type="NCBI Taxonomy" id="547162"/>
    <lineage>
        <taxon>Bacteria</taxon>
        <taxon>Bacillati</taxon>
        <taxon>Actinomycetota</taxon>
        <taxon>Actinomycetes</taxon>
        <taxon>Micromonosporales</taxon>
        <taxon>Micromonosporaceae</taxon>
        <taxon>Micromonospora</taxon>
    </lineage>
</organism>
<dbReference type="Gene3D" id="3.30.160.660">
    <property type="match status" value="1"/>
</dbReference>
<evidence type="ECO:0000259" key="1">
    <source>
        <dbReference type="PROSITE" id="PS51664"/>
    </source>
</evidence>
<dbReference type="PROSITE" id="PS51664">
    <property type="entry name" value="YCAO"/>
    <property type="match status" value="1"/>
</dbReference>
<dbReference type="AlphaFoldDB" id="A0A9W5UNT5"/>
<evidence type="ECO:0000313" key="3">
    <source>
        <dbReference type="Proteomes" id="UP000607311"/>
    </source>
</evidence>
<dbReference type="NCBIfam" id="TIGR00702">
    <property type="entry name" value="YcaO-type kinase domain"/>
    <property type="match status" value="1"/>
</dbReference>
<accession>A0A9W5UNT5</accession>
<sequence>MPSSPTEDAVLAMARTWSADVGVTRSSSITRLDRVGVPVAMAVRPGALVGSLVVTGGKGTTEAAAEIGARLEAMELAAAEHTRCQVPLVRTTYRAIAAQFGGAAALLRLCPRLGVRIPLDEEVTAAQGTDLRSATPVLLPSELVLLPPPPDAAARAYFGANSFGLGCGLTLEQATMHAMLEVLERDALSFPAAAGQEWAIDEHSLPDRLTSLTARIRRANVAIRLLAVKQDLGLPVAHVVLWDRDETDRRFVNGGHACALDLDLAIERALLEALQSRAAFMHGGREDLPSLVDVATEQATVGECSALSDVRQQFSQPVPADAVGLADWLAERGIGPVIRFVLRDGSTDGAWVVRTVIVGCESYVAGLSPRVGPRLAAWSHG</sequence>
<proteinExistence type="predicted"/>
<reference evidence="2" key="1">
    <citation type="submission" date="2021-01" db="EMBL/GenBank/DDBJ databases">
        <title>Whole genome shotgun sequence of Verrucosispora sediminis NBRC 107745.</title>
        <authorList>
            <person name="Komaki H."/>
            <person name="Tamura T."/>
        </authorList>
    </citation>
    <scope>NUCLEOTIDE SEQUENCE</scope>
    <source>
        <strain evidence="2">NBRC 107745</strain>
    </source>
</reference>
<evidence type="ECO:0000313" key="2">
    <source>
        <dbReference type="EMBL" id="GIJ32879.1"/>
    </source>
</evidence>
<gene>
    <name evidence="2" type="ORF">Vse01_20270</name>
</gene>
<dbReference type="InterPro" id="IPR003776">
    <property type="entry name" value="YcaO-like_dom"/>
</dbReference>
<dbReference type="OrthoDB" id="109999at2"/>
<dbReference type="EMBL" id="BOPD01000011">
    <property type="protein sequence ID" value="GIJ32879.1"/>
    <property type="molecule type" value="Genomic_DNA"/>
</dbReference>
<protein>
    <recommendedName>
        <fullName evidence="1">YcaO domain-containing protein</fullName>
    </recommendedName>
</protein>
<feature type="domain" description="YcaO" evidence="1">
    <location>
        <begin position="57"/>
        <end position="381"/>
    </location>
</feature>
<dbReference type="Pfam" id="PF02624">
    <property type="entry name" value="YcaO"/>
    <property type="match status" value="1"/>
</dbReference>
<name>A0A9W5UNT5_9ACTN</name>
<keyword evidence="3" id="KW-1185">Reference proteome</keyword>
<dbReference type="PANTHER" id="PTHR37809:SF1">
    <property type="entry name" value="RIBOSOMAL PROTEIN S12 METHYLTHIOTRANSFERASE ACCESSORY FACTOR YCAO"/>
    <property type="match status" value="1"/>
</dbReference>
<dbReference type="RefSeq" id="WP_139233153.1">
    <property type="nucleotide sequence ID" value="NZ_BOPD01000011.1"/>
</dbReference>
<dbReference type="PANTHER" id="PTHR37809">
    <property type="entry name" value="RIBOSOMAL PROTEIN S12 METHYLTHIOTRANSFERASE ACCESSORY FACTOR YCAO"/>
    <property type="match status" value="1"/>
</dbReference>